<feature type="transmembrane region" description="Helical" evidence="2">
    <location>
        <begin position="3737"/>
        <end position="3754"/>
    </location>
</feature>
<sequence length="3783" mass="407785">MLFVEPEVDCLRLHLRDLRIPIAVLQQKPDAFATAPCEAAENTAPEIPSAPHSTPNTVEPAKQQPSLSDCGRMCCSGNPERGSLDAVSAESAPLSPSNRSSATVSASTRTSSASTADPQSSLAQITLDERADALHRALLSALYSRFPYELPDTLEYAYVLVVTHHAAPSISSQPLTAEELSCLATHYDFLPETLRCRTFPSHLNAVLDPAWTATAATVSRTAAAATAPPPQAQPSRPSIRVTDDTAKARQDKEKCRADEAAAAVLHNVPMAPRLYDSFFLLARELSPAQQALYYETQCRGPTVNADRQRQQPPRSSFPGKPATSPSGRRGGAAADVERFRVMNGHFIHFIPANEETASAAGTALATASQRMNRRSGGYRRVAGEGETYYISPGSHSAGKDKTASTAGTTDNNPPTDVRALHFAVYRIPLTRFRAEDQQYYTGQREELRWRQRRRYHANYRAHWKDEARRGVRSEATAAAFTGAEQRSRWPLSKKEAEASASFPERQGSSVRSPTPRRSSSSSSSSGSDSSSASCYSSSDSDGEVRKDTDADVAVSWRRRNAFDDAINQLFQHEVNAVDGTSAEPAYHTPAEQRRATRFFERCHQVLTNYALAHSSFAAEETAAPTPSHSSLEAVAPPAATRDAGSPHPCPRPALRSFPGVSYLGVTRLLYSWAPCDCYHLVMKDNNPLYYAHSSRASYQPQTVPLCLISDLALESTKSGAPTTNGHGSSSSRSPRATAAARITASSALKRATELRRSAGGATSYPQRDRDGVGEAAADAMDAGRPSPGPDISGKPLWLNQPPIQPFAAARKGGAEGDRPECLVEPTGPHPPTQSPGGGAGEEGLVRSRQPSRAPSPDRPSGLQRTSTLAASDAFRSLAPSSAVSFLRITASLVSNSISGNPRRSERSLIEKGAQVPDFLLPDAAQRGGSSSGAPAESAATKLGSRDSAETHSAGSATSSAAVANLFRALSESSLAQHKLRYGSIRSVISVAVLESSHFFSGALSDGFSMRGVEGGGTQLYGTTEATQIQESTRYCCRGLVDHTWLSLPVQCTPAEQEAIQWMPVMLGSTECVSDVGLRTAVHLGVFPQCTSDTSLNDGGSAVAPNKNGDSKDGVWPTRKGAISSLAPSVAVPRARLETAEKAKGESAGSSAPASTVLDTLPFAQPLQSRAVNSDATATTSRATPAPRPPEGQQFEAKENHKGSVFAEKLSGAVGTQLRDSDRCEVPTAIAEGRGGLRLQFGFCEAPPSGTRRAASVPQWLAEKEPGSTTPHTYYTVPSTDATSQPDTRPSSPRFSHAALGAAPSSNRLSAAISPAGTHARSLGETDDVLENAPVDLRDEEAPHAPLRSVRSARGGAAMPLAMDLVWPGESKAARTTPATVTARVSDGPTSNNFHTSSANTLWGLRSLPATGDRDDVNGIDAAAAAEGGVTQQARKAISWPDKPLPNVASSFASTSARLDPSTHHATLLPSITSSSWASLSALRGYQAQSPSPRVRNADIRREEVETIEVEEDRHCNEDADEFTPARTIEGAHVEADDGDNSSNEDEEDRYRCKVKPWQVPGVRQLPKPTTLGTLAPAHLSSPFLAQAQRPPIAPHTPPRSPRLPACFTSFNTPAPAFPSNQEPSSKGAFFGNPFSSSAHAAPSPHSPTPTPRFAVQLTPFGQPADATPPAATAARLEDGGCPSRWKQPQQQQHFSSQLPWQSTASVLSSANPSTYSALSANPRGAQKSDVAAFQSVLNCSVSAISQSSSTMDRSQSAWGRASAHQRSVQAPVAATTTALDEEECFDCAEGRPGRGAVEQRPTHGLTNSEVPRDPLKYFENIWNMRKSTHMSASPLVRSSQQTKCTNTAASPWPAVSRSQQQQQSSFFAGPFFRSATTLGAATTGVNARPAHDPAVSPFAPQKTPVRNTLGIGRLSSNSPPALSARLGTHALNSTAAAVAPTRNPRQALFIDEYDDDAVQSNTVARVTGVRSRVRPRGVSAMDATWWKPVRELSSAPNLRLSSTYAHARTMSTAAASHKPTSAGATSRSSMNLRLSTSTDQPYNVSAVDYQSEAAHPNRDGYNAPRETFARPTNSFRRHSEPCMTGRLSLYTDHECRCEPRDYLCSAEEPHEQELSRSPRQSRVPSILRRNRSPDSASATALLGRRPPNAPTPHTHCARYTSGHRYAVKTAAAATSRTLPFRAYSAAADSIEAAKRRHELMRQGKLNGYQQYLQENYMCGPVPKRFCFERPPLHPAGVTLSPREATAGIQVLRQDLDTTTAVREMPISGGPRPAFTQEKTEATAGAPQRGVSAAAPSMPAWTPRTTAAPPCLSPLATSRSDQKTAVPAFIDNPLSEASRAFSLGVHPSSWVGSHSDRHEQRHQSNDGPPLLQEHGGARSAAQQAEARLREQAAQQECMKARQQMERLADGEEAARFASGVNVSFTLRDIAAVLLRLPSTAGRGSRQPGTASPATVKSAGSGEGLEVLDICKAAWRTEGVSCFLSRKPVQLRGGWERYLERINLYQEPFYLRDQALILLLPVPHVPTLRVCVAIHNINDLLALVCQTPLPRILPTAEEQWMRHRRHGWGDDEEEQVTAPQKDMSPTVVVEERRWLFGLFTTRRILHKGGEAVRKSGTASLSERQQHRLPSPDDDDATRRARCRALRRQYQLDGLCVTWRHRARIWYALFKSGQSCLTLPACTSPLLTDPEACKARCALLCDRVAAYAAVRHRLETMKTIRQAYVERRAEELSRQRVLKLRDAPYRRSSIRLGDGASAGFHAGVTASSAFHAGASRMDGIGHVGQAHLYTPVCSLSEASPTSAWAELHGNNTKPPAAAITYLSKGCVERLEASEGQTLLKDSDVRRGRTGTPVPPFRHFDTPHGSLHSAYSRAADLQTEAPWCVSRRSPPPLHHIAANTTAEFPAEQGEAPVVSMRHATRLFPSAKCDDDPYGPGCPRPSQSLAPAASTMNWDVANAGAHTATRSAPAGEAATTAPPAASLFCTSSSCSVAPYASSTTLAPSRTASAQQPQLQHESNATATMGTTSASRLALSAAAASAQMDLILHVERDDTLAKALNHLADFRAASITPPLVTVLSVVPRTAQLVRGAGAGVTEEQAPAVLPTCEGSAASTPLYAGFVPSPVELQQRLTQPFNISIAQVQQLIQWQWEHHQHLYTPLPLPLCRRSVVPSVNFSLFASSGRRRDDFDARRASSPFSAPPSYAVSPLARELLVHLVRWSWLLPAGCGRSTRSFQKRNRRCGGASRHHAPWMHLDAFFSRAARERGARGHSWSLRHWRVLCLLAVCVLIAQYPARCFSFALSITVVYCSYNGLAVGLTTRLPSHRGGSNSQKEHTRDSASLHEWRPRLFLLCGPRIRLPRLCGFTGSDPYRRNRRHHRGSPPFPLSLGGDMPPLQDRVSLLYNLSEATSLSLQEHRREHFIAQAVATRVLRYQTCAAALMSRLHLAFYGYSTALSFWLALLSLSYLLLYVVYGCMLRKLGVGSVSVYGGAATGSGSLASQSGSALRLFADATGAFLRQFWAANVSLPASGPVGQASVDFLRHMTEAAWREAVEPLRFLLLQRMQAAADAEGDADVTPSSLGAGEASWSATKLEDSADSGQGRRSYFYQSGRYYAYDAEPPAWARSRMSPEVAPMKETASSGAQFSMQDSSTGATSSPPSASQMVRSLSDWVVHTLRGDRTEAIATADTQRDHPHPGDSRAGVKAAERMYGTGATEPLRANASISRNATPDGYFISTTESAEVSLLWFFVFAYFITFCLPRSPFRWLWRRVWGVLTHDDALARCPLLSV</sequence>
<feature type="compositionally biased region" description="Low complexity" evidence="1">
    <location>
        <begin position="1687"/>
        <end position="1699"/>
    </location>
</feature>
<feature type="compositionally biased region" description="Low complexity" evidence="1">
    <location>
        <begin position="728"/>
        <end position="747"/>
    </location>
</feature>
<feature type="region of interest" description="Disordered" evidence="1">
    <location>
        <begin position="389"/>
        <end position="415"/>
    </location>
</feature>
<feature type="compositionally biased region" description="Low complexity" evidence="1">
    <location>
        <begin position="508"/>
        <end position="539"/>
    </location>
</feature>
<feature type="compositionally biased region" description="Pro residues" evidence="1">
    <location>
        <begin position="1591"/>
        <end position="1601"/>
    </location>
</feature>
<feature type="region of interest" description="Disordered" evidence="1">
    <location>
        <begin position="1166"/>
        <end position="1200"/>
    </location>
</feature>
<evidence type="ECO:0000313" key="4">
    <source>
        <dbReference type="Proteomes" id="UP000038009"/>
    </source>
</evidence>
<feature type="compositionally biased region" description="Low complexity" evidence="1">
    <location>
        <begin position="2298"/>
        <end position="2309"/>
    </location>
</feature>
<feature type="region of interest" description="Disordered" evidence="1">
    <location>
        <begin position="3628"/>
        <end position="3656"/>
    </location>
</feature>
<feature type="compositionally biased region" description="Low complexity" evidence="1">
    <location>
        <begin position="1663"/>
        <end position="1674"/>
    </location>
</feature>
<feature type="compositionally biased region" description="Low complexity" evidence="1">
    <location>
        <begin position="3644"/>
        <end position="3656"/>
    </location>
</feature>
<proteinExistence type="predicted"/>
<feature type="compositionally biased region" description="Low complexity" evidence="1">
    <location>
        <begin position="927"/>
        <end position="939"/>
    </location>
</feature>
<dbReference type="Proteomes" id="UP000038009">
    <property type="component" value="Unassembled WGS sequence"/>
</dbReference>
<dbReference type="OrthoDB" id="273690at2759"/>
<feature type="region of interest" description="Disordered" evidence="1">
    <location>
        <begin position="2923"/>
        <end position="2942"/>
    </location>
</feature>
<feature type="compositionally biased region" description="Polar residues" evidence="1">
    <location>
        <begin position="51"/>
        <end position="67"/>
    </location>
</feature>
<organism evidence="3 4">
    <name type="scientific">Leptomonas seymouri</name>
    <dbReference type="NCBI Taxonomy" id="5684"/>
    <lineage>
        <taxon>Eukaryota</taxon>
        <taxon>Discoba</taxon>
        <taxon>Euglenozoa</taxon>
        <taxon>Kinetoplastea</taxon>
        <taxon>Metakinetoplastina</taxon>
        <taxon>Trypanosomatida</taxon>
        <taxon>Trypanosomatidae</taxon>
        <taxon>Leishmaniinae</taxon>
        <taxon>Leptomonas</taxon>
    </lineage>
</organism>
<name>A0A0N0P7T9_LEPSE</name>
<gene>
    <name evidence="3" type="ORF">ABL78_1719</name>
</gene>
<dbReference type="PANTHER" id="PTHR39670:SF2">
    <property type="entry name" value="PARAFLAGELLAR ROD PROTEIN"/>
    <property type="match status" value="1"/>
</dbReference>
<feature type="region of interest" description="Disordered" evidence="1">
    <location>
        <begin position="2350"/>
        <end position="2396"/>
    </location>
</feature>
<feature type="compositionally biased region" description="Low complexity" evidence="1">
    <location>
        <begin position="95"/>
        <end position="116"/>
    </location>
</feature>
<feature type="region of interest" description="Disordered" evidence="1">
    <location>
        <begin position="1588"/>
        <end position="1607"/>
    </location>
</feature>
<feature type="compositionally biased region" description="Polar residues" evidence="1">
    <location>
        <begin position="1266"/>
        <end position="1293"/>
    </location>
</feature>
<keyword evidence="4" id="KW-1185">Reference proteome</keyword>
<dbReference type="PANTHER" id="PTHR39670">
    <property type="entry name" value="C2 DOMAIN-CONTAINING PROTEIN-RELATED"/>
    <property type="match status" value="1"/>
</dbReference>
<evidence type="ECO:0000256" key="2">
    <source>
        <dbReference type="SAM" id="Phobius"/>
    </source>
</evidence>
<feature type="region of interest" description="Disordered" evidence="1">
    <location>
        <begin position="1262"/>
        <end position="1298"/>
    </location>
</feature>
<accession>A0A0N0P7T9</accession>
<feature type="region of interest" description="Disordered" evidence="1">
    <location>
        <begin position="621"/>
        <end position="650"/>
    </location>
</feature>
<feature type="region of interest" description="Disordered" evidence="1">
    <location>
        <begin position="221"/>
        <end position="250"/>
    </location>
</feature>
<feature type="compositionally biased region" description="Polar residues" evidence="1">
    <location>
        <begin position="717"/>
        <end position="727"/>
    </location>
</feature>
<feature type="region of interest" description="Disordered" evidence="1">
    <location>
        <begin position="2262"/>
        <end position="2320"/>
    </location>
</feature>
<feature type="region of interest" description="Disordered" evidence="1">
    <location>
        <begin position="717"/>
        <end position="867"/>
    </location>
</feature>
<feature type="region of interest" description="Disordered" evidence="1">
    <location>
        <begin position="2052"/>
        <end position="2072"/>
    </location>
</feature>
<dbReference type="OMA" id="GLVDHTW"/>
<feature type="compositionally biased region" description="Polar residues" evidence="1">
    <location>
        <begin position="403"/>
        <end position="414"/>
    </location>
</feature>
<feature type="region of interest" description="Disordered" evidence="1">
    <location>
        <begin position="480"/>
        <end position="547"/>
    </location>
</feature>
<comment type="caution">
    <text evidence="3">The sequence shown here is derived from an EMBL/GenBank/DDBJ whole genome shotgun (WGS) entry which is preliminary data.</text>
</comment>
<keyword evidence="2" id="KW-1133">Transmembrane helix</keyword>
<feature type="region of interest" description="Disordered" evidence="1">
    <location>
        <begin position="2108"/>
        <end position="2154"/>
    </location>
</feature>
<protein>
    <submittedName>
        <fullName evidence="3">Uncharacterized protein</fullName>
    </submittedName>
</protein>
<feature type="compositionally biased region" description="Low complexity" evidence="1">
    <location>
        <begin position="2376"/>
        <end position="2395"/>
    </location>
</feature>
<evidence type="ECO:0000313" key="3">
    <source>
        <dbReference type="EMBL" id="KPI89156.1"/>
    </source>
</evidence>
<feature type="region of interest" description="Disordered" evidence="1">
    <location>
        <begin position="37"/>
        <end position="72"/>
    </location>
</feature>
<feature type="compositionally biased region" description="Basic and acidic residues" evidence="1">
    <location>
        <begin position="241"/>
        <end position="250"/>
    </location>
</feature>
<feature type="region of interest" description="Disordered" evidence="1">
    <location>
        <begin position="85"/>
        <end position="121"/>
    </location>
</feature>
<feature type="region of interest" description="Disordered" evidence="1">
    <location>
        <begin position="1094"/>
        <end position="1118"/>
    </location>
</feature>
<keyword evidence="2" id="KW-0472">Membrane</keyword>
<dbReference type="EMBL" id="LJSK01000030">
    <property type="protein sequence ID" value="KPI89156.1"/>
    <property type="molecule type" value="Genomic_DNA"/>
</dbReference>
<feature type="region of interest" description="Disordered" evidence="1">
    <location>
        <begin position="3565"/>
        <end position="3595"/>
    </location>
</feature>
<feature type="compositionally biased region" description="Basic and acidic residues" evidence="1">
    <location>
        <begin position="2353"/>
        <end position="2363"/>
    </location>
</feature>
<feature type="region of interest" description="Disordered" evidence="1">
    <location>
        <begin position="1614"/>
        <end position="1699"/>
    </location>
</feature>
<feature type="transmembrane region" description="Helical" evidence="2">
    <location>
        <begin position="3442"/>
        <end position="3467"/>
    </location>
</feature>
<reference evidence="3 4" key="1">
    <citation type="journal article" date="2015" name="PLoS Pathog.">
        <title>Leptomonas seymouri: Adaptations to the Dixenous Life Cycle Analyzed by Genome Sequencing, Transcriptome Profiling and Co-infection with Leishmania donovani.</title>
        <authorList>
            <person name="Kraeva N."/>
            <person name="Butenko A."/>
            <person name="Hlavacova J."/>
            <person name="Kostygov A."/>
            <person name="Myskova J."/>
            <person name="Grybchuk D."/>
            <person name="Lestinova T."/>
            <person name="Votypka J."/>
            <person name="Volf P."/>
            <person name="Opperdoes F."/>
            <person name="Flegontov P."/>
            <person name="Lukes J."/>
            <person name="Yurchenko V."/>
        </authorList>
    </citation>
    <scope>NUCLEOTIDE SEQUENCE [LARGE SCALE GENOMIC DNA]</scope>
    <source>
        <strain evidence="3 4">ATCC 30220</strain>
    </source>
</reference>
<feature type="compositionally biased region" description="Basic and acidic residues" evidence="1">
    <location>
        <begin position="812"/>
        <end position="821"/>
    </location>
</feature>
<feature type="compositionally biased region" description="Polar residues" evidence="1">
    <location>
        <begin position="1614"/>
        <end position="1624"/>
    </location>
</feature>
<feature type="compositionally biased region" description="Acidic residues" evidence="1">
    <location>
        <begin position="1536"/>
        <end position="1547"/>
    </location>
</feature>
<feature type="region of interest" description="Disordered" evidence="1">
    <location>
        <begin position="921"/>
        <end position="955"/>
    </location>
</feature>
<keyword evidence="2" id="KW-0812">Transmembrane</keyword>
<feature type="region of interest" description="Disordered" evidence="1">
    <location>
        <begin position="2613"/>
        <end position="2635"/>
    </location>
</feature>
<feature type="region of interest" description="Disordered" evidence="1">
    <location>
        <begin position="1526"/>
        <end position="1552"/>
    </location>
</feature>
<feature type="compositionally biased region" description="Low complexity" evidence="1">
    <location>
        <begin position="1175"/>
        <end position="1184"/>
    </location>
</feature>
<feature type="region of interest" description="Disordered" evidence="1">
    <location>
        <begin position="299"/>
        <end position="332"/>
    </location>
</feature>
<feature type="compositionally biased region" description="Polar residues" evidence="1">
    <location>
        <begin position="3632"/>
        <end position="3643"/>
    </location>
</feature>
<dbReference type="VEuPathDB" id="TriTrypDB:Lsey_0030_0080"/>
<evidence type="ECO:0000256" key="1">
    <source>
        <dbReference type="SAM" id="MobiDB-lite"/>
    </source>
</evidence>